<dbReference type="AlphaFoldDB" id="A0A8J3LXV3"/>
<proteinExistence type="predicted"/>
<dbReference type="RefSeq" id="WP_168072058.1">
    <property type="nucleotide sequence ID" value="NZ_BAAAQJ010000003.1"/>
</dbReference>
<name>A0A8J3LXV3_9ACTN</name>
<gene>
    <name evidence="1" type="ORF">Pfl04_37590</name>
</gene>
<evidence type="ECO:0000313" key="2">
    <source>
        <dbReference type="Proteomes" id="UP000653674"/>
    </source>
</evidence>
<evidence type="ECO:0000313" key="1">
    <source>
        <dbReference type="EMBL" id="GIG75355.1"/>
    </source>
</evidence>
<keyword evidence="2" id="KW-1185">Reference proteome</keyword>
<dbReference type="Proteomes" id="UP000653674">
    <property type="component" value="Unassembled WGS sequence"/>
</dbReference>
<reference evidence="1" key="1">
    <citation type="submission" date="2021-01" db="EMBL/GenBank/DDBJ databases">
        <title>Whole genome shotgun sequence of Planosporangium flavigriseum NBRC 105377.</title>
        <authorList>
            <person name="Komaki H."/>
            <person name="Tamura T."/>
        </authorList>
    </citation>
    <scope>NUCLEOTIDE SEQUENCE</scope>
    <source>
        <strain evidence="1">NBRC 105377</strain>
    </source>
</reference>
<organism evidence="1 2">
    <name type="scientific">Planosporangium flavigriseum</name>
    <dbReference type="NCBI Taxonomy" id="373681"/>
    <lineage>
        <taxon>Bacteria</taxon>
        <taxon>Bacillati</taxon>
        <taxon>Actinomycetota</taxon>
        <taxon>Actinomycetes</taxon>
        <taxon>Micromonosporales</taxon>
        <taxon>Micromonosporaceae</taxon>
        <taxon>Planosporangium</taxon>
    </lineage>
</organism>
<accession>A0A8J3LXV3</accession>
<dbReference type="EMBL" id="BONU01000030">
    <property type="protein sequence ID" value="GIG75355.1"/>
    <property type="molecule type" value="Genomic_DNA"/>
</dbReference>
<sequence length="337" mass="35093">MRAAVYLRINADQEGRELDIEPQGPDGGEPTSALVPIVGAVNTFRRLANDLAPELKGLVADAAPVIEPMAEGVAGFVRNAMPGLRELVRDSAPVATELSRSLPRLGQAVGAFLGSLSPGAAGAAVFVTDVIRLASTQAAFWGGVIRRLSQKYLGVRELVSDTGQAFAALPQRARRLVLDLFDRSTAAVGAGVGSALRSRGVGSLPSLVGSTLDAANSTTSTLVDAATEVLARLPARLGRTAAESAAESAADFALATMERATGNLLTGVKQGLAGTTTDAVRPWIPTDRDMTNHSGGVTVNGLNINLYGVWDPTDSAAIDRVVNGIHEALNRYRQEYA</sequence>
<protein>
    <submittedName>
        <fullName evidence="1">Uncharacterized protein</fullName>
    </submittedName>
</protein>
<comment type="caution">
    <text evidence="1">The sequence shown here is derived from an EMBL/GenBank/DDBJ whole genome shotgun (WGS) entry which is preliminary data.</text>
</comment>